<dbReference type="PRINTS" id="PR00502">
    <property type="entry name" value="NUDIXFAMILY"/>
</dbReference>
<dbReference type="Pfam" id="PF00293">
    <property type="entry name" value="NUDIX"/>
    <property type="match status" value="1"/>
</dbReference>
<gene>
    <name evidence="5" type="ORF">L0C25_19635</name>
</gene>
<organism evidence="5 6">
    <name type="scientific">Solicola gregarius</name>
    <dbReference type="NCBI Taxonomy" id="2908642"/>
    <lineage>
        <taxon>Bacteria</taxon>
        <taxon>Bacillati</taxon>
        <taxon>Actinomycetota</taxon>
        <taxon>Actinomycetes</taxon>
        <taxon>Propionibacteriales</taxon>
        <taxon>Nocardioidaceae</taxon>
        <taxon>Solicola</taxon>
    </lineage>
</organism>
<dbReference type="Proteomes" id="UP001164390">
    <property type="component" value="Chromosome"/>
</dbReference>
<reference evidence="5" key="1">
    <citation type="submission" date="2022-01" db="EMBL/GenBank/DDBJ databases">
        <title>Nocardioidaceae gen. sp. A5X3R13.</title>
        <authorList>
            <person name="Lopez Marin M.A."/>
            <person name="Uhlik O."/>
        </authorList>
    </citation>
    <scope>NUCLEOTIDE SEQUENCE</scope>
    <source>
        <strain evidence="5">A5X3R13</strain>
    </source>
</reference>
<dbReference type="PROSITE" id="PS00893">
    <property type="entry name" value="NUDIX_BOX"/>
    <property type="match status" value="1"/>
</dbReference>
<dbReference type="PANTHER" id="PTHR43736:SF1">
    <property type="entry name" value="DIHYDRONEOPTERIN TRIPHOSPHATE DIPHOSPHATASE"/>
    <property type="match status" value="1"/>
</dbReference>
<dbReference type="PANTHER" id="PTHR43736">
    <property type="entry name" value="ADP-RIBOSE PYROPHOSPHATASE"/>
    <property type="match status" value="1"/>
</dbReference>
<dbReference type="InterPro" id="IPR000086">
    <property type="entry name" value="NUDIX_hydrolase_dom"/>
</dbReference>
<dbReference type="InterPro" id="IPR020476">
    <property type="entry name" value="Nudix_hydrolase"/>
</dbReference>
<accession>A0AA46YJM0</accession>
<feature type="domain" description="Nudix hydrolase" evidence="4">
    <location>
        <begin position="9"/>
        <end position="142"/>
    </location>
</feature>
<evidence type="ECO:0000313" key="6">
    <source>
        <dbReference type="Proteomes" id="UP001164390"/>
    </source>
</evidence>
<evidence type="ECO:0000256" key="2">
    <source>
        <dbReference type="ARBA" id="ARBA00022801"/>
    </source>
</evidence>
<keyword evidence="2 3" id="KW-0378">Hydrolase</keyword>
<name>A0AA46YJM0_9ACTN</name>
<sequence>MPYTSAFPPFAVTVDMVVLADAGRQVLLVRRGGPPYEGSLALPGGFVEIDESLDAAARRELAEETGVDISKVPIAQVGAYGEPDRDPRGRTVSIAYVALLDQVVEATAGDDAAAAGWHRVEELDEARLAFDHARILADAMHR</sequence>
<evidence type="ECO:0000256" key="1">
    <source>
        <dbReference type="ARBA" id="ARBA00005582"/>
    </source>
</evidence>
<evidence type="ECO:0000259" key="4">
    <source>
        <dbReference type="PROSITE" id="PS51462"/>
    </source>
</evidence>
<dbReference type="InterPro" id="IPR020084">
    <property type="entry name" value="NUDIX_hydrolase_CS"/>
</dbReference>
<dbReference type="CDD" id="cd18873">
    <property type="entry name" value="NUDIX_NadM_like"/>
    <property type="match status" value="1"/>
</dbReference>
<dbReference type="GO" id="GO:0016787">
    <property type="term" value="F:hydrolase activity"/>
    <property type="evidence" value="ECO:0007669"/>
    <property type="project" value="UniProtKB-KW"/>
</dbReference>
<protein>
    <submittedName>
        <fullName evidence="5">NUDIX hydrolase</fullName>
    </submittedName>
</protein>
<dbReference type="EMBL" id="CP094970">
    <property type="protein sequence ID" value="UYM04725.1"/>
    <property type="molecule type" value="Genomic_DNA"/>
</dbReference>
<dbReference type="SUPFAM" id="SSF55811">
    <property type="entry name" value="Nudix"/>
    <property type="match status" value="1"/>
</dbReference>
<proteinExistence type="inferred from homology"/>
<comment type="similarity">
    <text evidence="1 3">Belongs to the Nudix hydrolase family.</text>
</comment>
<dbReference type="KEGG" id="sgrg:L0C25_19635"/>
<dbReference type="RefSeq" id="WP_271633483.1">
    <property type="nucleotide sequence ID" value="NZ_CP094970.1"/>
</dbReference>
<dbReference type="AlphaFoldDB" id="A0AA46YJM0"/>
<dbReference type="Gene3D" id="3.90.79.10">
    <property type="entry name" value="Nucleoside Triphosphate Pyrophosphohydrolase"/>
    <property type="match status" value="1"/>
</dbReference>
<dbReference type="PROSITE" id="PS51462">
    <property type="entry name" value="NUDIX"/>
    <property type="match status" value="1"/>
</dbReference>
<evidence type="ECO:0000256" key="3">
    <source>
        <dbReference type="RuleBase" id="RU003476"/>
    </source>
</evidence>
<dbReference type="InterPro" id="IPR015797">
    <property type="entry name" value="NUDIX_hydrolase-like_dom_sf"/>
</dbReference>
<evidence type="ECO:0000313" key="5">
    <source>
        <dbReference type="EMBL" id="UYM04725.1"/>
    </source>
</evidence>
<keyword evidence="6" id="KW-1185">Reference proteome</keyword>